<evidence type="ECO:0000259" key="11">
    <source>
        <dbReference type="Pfam" id="PF05425"/>
    </source>
</evidence>
<dbReference type="Pfam" id="PF05425">
    <property type="entry name" value="CopD"/>
    <property type="match status" value="1"/>
</dbReference>
<dbReference type="Gene3D" id="2.60.40.1220">
    <property type="match status" value="1"/>
</dbReference>
<feature type="transmembrane region" description="Helical" evidence="9">
    <location>
        <begin position="270"/>
        <end position="290"/>
    </location>
</feature>
<dbReference type="SUPFAM" id="SSF81296">
    <property type="entry name" value="E set domains"/>
    <property type="match status" value="1"/>
</dbReference>
<feature type="transmembrane region" description="Helical" evidence="9">
    <location>
        <begin position="360"/>
        <end position="383"/>
    </location>
</feature>
<evidence type="ECO:0000256" key="3">
    <source>
        <dbReference type="ARBA" id="ARBA00022692"/>
    </source>
</evidence>
<evidence type="ECO:0000256" key="9">
    <source>
        <dbReference type="SAM" id="Phobius"/>
    </source>
</evidence>
<keyword evidence="13" id="KW-1185">Reference proteome</keyword>
<dbReference type="Proteomes" id="UP001649230">
    <property type="component" value="Chromosome"/>
</dbReference>
<evidence type="ECO:0000256" key="5">
    <source>
        <dbReference type="ARBA" id="ARBA00022729"/>
    </source>
</evidence>
<dbReference type="InterPro" id="IPR014755">
    <property type="entry name" value="Cu-Rt/internalin_Ig-like"/>
</dbReference>
<evidence type="ECO:0000256" key="4">
    <source>
        <dbReference type="ARBA" id="ARBA00022723"/>
    </source>
</evidence>
<feature type="transmembrane region" description="Helical" evidence="9">
    <location>
        <begin position="297"/>
        <end position="321"/>
    </location>
</feature>
<keyword evidence="3 9" id="KW-0812">Transmembrane</keyword>
<feature type="transmembrane region" description="Helical" evidence="9">
    <location>
        <begin position="198"/>
        <end position="217"/>
    </location>
</feature>
<dbReference type="InterPro" id="IPR007348">
    <property type="entry name" value="CopC_dom"/>
</dbReference>
<feature type="domain" description="CopC" evidence="10">
    <location>
        <begin position="65"/>
        <end position="159"/>
    </location>
</feature>
<proteinExistence type="predicted"/>
<gene>
    <name evidence="12" type="ORF">L0M14_04445</name>
</gene>
<dbReference type="InterPro" id="IPR014756">
    <property type="entry name" value="Ig_E-set"/>
</dbReference>
<dbReference type="InterPro" id="IPR032694">
    <property type="entry name" value="CopC/D"/>
</dbReference>
<keyword evidence="8 9" id="KW-0472">Membrane</keyword>
<sequence length="577" mass="64478">MPYATITVCTMDLRDESQSRIKGLVMIMNNPITLFRFKRRMAGMVLVLLLLLLGLSSQPGQALAHASLVESTPQADSKFAESPAEVSLTFNERLDDGLFYIKVYNSKGREAVTDKAVMNADHTGMILKLPQLPEGVYLISYHVISADGHPVGGSYPITVGNPPQEEKLQLPTGQVSHQHGLSSGSFSNKVMLQYAFRGLWYFTVLALAGWVIWLRLFRRNRDQKGTLSAWTLNLQRGHLIALLLLIFTHVEDLLGGGGARELWELMSATSVGISWVLLLLLSFIGFAVVGRWALLDIVWGLALLAVKCFSGHAASFSPYAVTVTLDFVHLAAAALWVGGLLMLLVKWLGKTEDRATFIRAFSRMAFLSILVLVVSGFISIWLFLPNWHYLLYSGWGQFMLAKIGAVVLVLVTGIILRILLRKKKDGQVHIWVKIDFSLMAVIILLVGLITYLAPIPANEPLMYHVMGDKIHMTAEITPKVQGTNTFVTKVWLPEKLGEPKHVEMILHYVDDKNISPIQVPVAPYKEEDQLESYGDLASYSYKVSGAYLTLRGNWDLEIRVMDSEDNETVYHKDFILY</sequence>
<evidence type="ECO:0000256" key="7">
    <source>
        <dbReference type="ARBA" id="ARBA00023008"/>
    </source>
</evidence>
<feature type="transmembrane region" description="Helical" evidence="9">
    <location>
        <begin position="229"/>
        <end position="250"/>
    </location>
</feature>
<evidence type="ECO:0000256" key="1">
    <source>
        <dbReference type="ARBA" id="ARBA00004651"/>
    </source>
</evidence>
<feature type="transmembrane region" description="Helical" evidence="9">
    <location>
        <begin position="327"/>
        <end position="348"/>
    </location>
</feature>
<evidence type="ECO:0000313" key="13">
    <source>
        <dbReference type="Proteomes" id="UP001649230"/>
    </source>
</evidence>
<keyword evidence="7" id="KW-0186">Copper</keyword>
<organism evidence="12 13">
    <name type="scientific">Paenibacillus hexagrammi</name>
    <dbReference type="NCBI Taxonomy" id="2908839"/>
    <lineage>
        <taxon>Bacteria</taxon>
        <taxon>Bacillati</taxon>
        <taxon>Bacillota</taxon>
        <taxon>Bacilli</taxon>
        <taxon>Bacillales</taxon>
        <taxon>Paenibacillaceae</taxon>
        <taxon>Paenibacillus</taxon>
    </lineage>
</organism>
<dbReference type="InterPro" id="IPR008457">
    <property type="entry name" value="Cu-R_CopD_dom"/>
</dbReference>
<evidence type="ECO:0000256" key="8">
    <source>
        <dbReference type="ARBA" id="ARBA00023136"/>
    </source>
</evidence>
<evidence type="ECO:0000259" key="10">
    <source>
        <dbReference type="Pfam" id="PF04234"/>
    </source>
</evidence>
<evidence type="ECO:0000256" key="2">
    <source>
        <dbReference type="ARBA" id="ARBA00022475"/>
    </source>
</evidence>
<keyword evidence="5" id="KW-0732">Signal</keyword>
<evidence type="ECO:0000313" key="12">
    <source>
        <dbReference type="EMBL" id="UJF34448.1"/>
    </source>
</evidence>
<comment type="subcellular location">
    <subcellularLocation>
        <location evidence="1">Cell membrane</location>
        <topology evidence="1">Multi-pass membrane protein</topology>
    </subcellularLocation>
</comment>
<evidence type="ECO:0000256" key="6">
    <source>
        <dbReference type="ARBA" id="ARBA00022989"/>
    </source>
</evidence>
<keyword evidence="6 9" id="KW-1133">Transmembrane helix</keyword>
<dbReference type="PANTHER" id="PTHR34820">
    <property type="entry name" value="INNER MEMBRANE PROTEIN YEBZ"/>
    <property type="match status" value="1"/>
</dbReference>
<feature type="domain" description="Copper resistance protein D" evidence="11">
    <location>
        <begin position="357"/>
        <end position="448"/>
    </location>
</feature>
<dbReference type="RefSeq" id="WP_235121022.1">
    <property type="nucleotide sequence ID" value="NZ_CP090978.1"/>
</dbReference>
<dbReference type="Pfam" id="PF04234">
    <property type="entry name" value="CopC"/>
    <property type="match status" value="1"/>
</dbReference>
<dbReference type="PANTHER" id="PTHR34820:SF4">
    <property type="entry name" value="INNER MEMBRANE PROTEIN YEBZ"/>
    <property type="match status" value="1"/>
</dbReference>
<accession>A0ABY3SK91</accession>
<feature type="transmembrane region" description="Helical" evidence="9">
    <location>
        <begin position="432"/>
        <end position="453"/>
    </location>
</feature>
<dbReference type="EMBL" id="CP090978">
    <property type="protein sequence ID" value="UJF34448.1"/>
    <property type="molecule type" value="Genomic_DNA"/>
</dbReference>
<keyword evidence="4" id="KW-0479">Metal-binding</keyword>
<protein>
    <submittedName>
        <fullName evidence="12">Copper resistance protein CopC/CopD</fullName>
    </submittedName>
</protein>
<keyword evidence="2" id="KW-1003">Cell membrane</keyword>
<feature type="transmembrane region" description="Helical" evidence="9">
    <location>
        <begin position="395"/>
        <end position="420"/>
    </location>
</feature>
<reference evidence="12 13" key="1">
    <citation type="journal article" date="2024" name="Int. J. Syst. Evol. Microbiol.">
        <title>Paenibacillus hexagrammi sp. nov., a novel bacterium isolated from the gut content of Hexagrammos agrammus.</title>
        <authorList>
            <person name="Jung H.K."/>
            <person name="Kim D.G."/>
            <person name="Zin H."/>
            <person name="Park J."/>
            <person name="Jung H."/>
            <person name="Kim Y.O."/>
            <person name="Kong H.J."/>
            <person name="Kim J.W."/>
            <person name="Kim Y.S."/>
        </authorList>
    </citation>
    <scope>NUCLEOTIDE SEQUENCE [LARGE SCALE GENOMIC DNA]</scope>
    <source>
        <strain evidence="12 13">YPD9-1</strain>
    </source>
</reference>
<name>A0ABY3SK91_9BACL</name>